<evidence type="ECO:0000313" key="2">
    <source>
        <dbReference type="Proteomes" id="UP000242164"/>
    </source>
</evidence>
<organism evidence="1 2">
    <name type="scientific">Bacillus cytotoxicus</name>
    <dbReference type="NCBI Taxonomy" id="580165"/>
    <lineage>
        <taxon>Bacteria</taxon>
        <taxon>Bacillati</taxon>
        <taxon>Bacillota</taxon>
        <taxon>Bacilli</taxon>
        <taxon>Bacillales</taxon>
        <taxon>Bacillaceae</taxon>
        <taxon>Bacillus</taxon>
        <taxon>Bacillus cereus group</taxon>
    </lineage>
</organism>
<name>A0AAX2CNX8_9BACI</name>
<protein>
    <submittedName>
        <fullName evidence="1">Uncharacterized protein</fullName>
    </submittedName>
</protein>
<gene>
    <name evidence="1" type="ORF">BCB44BAC_04642</name>
</gene>
<dbReference type="EMBL" id="FMIK01000072">
    <property type="protein sequence ID" value="SCM08602.1"/>
    <property type="molecule type" value="Genomic_DNA"/>
</dbReference>
<comment type="caution">
    <text evidence="1">The sequence shown here is derived from an EMBL/GenBank/DDBJ whole genome shotgun (WGS) entry which is preliminary data.</text>
</comment>
<dbReference type="RefSeq" id="WP_087099859.1">
    <property type="nucleotide sequence ID" value="NZ_CP066178.1"/>
</dbReference>
<evidence type="ECO:0000313" key="1">
    <source>
        <dbReference type="EMBL" id="SCM08602.1"/>
    </source>
</evidence>
<dbReference type="AlphaFoldDB" id="A0AAX2CNX8"/>
<accession>A0AAX2CNX8</accession>
<reference evidence="1 2" key="1">
    <citation type="submission" date="2016-08" db="EMBL/GenBank/DDBJ databases">
        <authorList>
            <person name="Loux V."/>
            <person name="Rue O."/>
        </authorList>
    </citation>
    <scope>NUCLEOTIDE SEQUENCE [LARGE SCALE GENOMIC DNA]</scope>
    <source>
        <strain evidence="1 2">AFSSA_08CEB44bac</strain>
    </source>
</reference>
<sequence length="114" mass="13288">MFKKKGETFSKHKVIIVRDDVMYVEKVRSADSDVIETETAIYKTEDATRYYNETEGSITYVFNVDIPAKVEAENLKLLRRATTIKNIFKYDTDNPFDINKMIPWIIVALALIFK</sequence>
<dbReference type="Proteomes" id="UP000242164">
    <property type="component" value="Unassembled WGS sequence"/>
</dbReference>
<proteinExistence type="predicted"/>